<dbReference type="HOGENOM" id="CLU_1766795_0_0_5"/>
<name>A6U924_SINMW</name>
<reference evidence="2 3" key="2">
    <citation type="journal article" date="2010" name="Stand. Genomic Sci.">
        <title>Complete genome sequence of the Medicago microsymbiont Ensifer (Sinorhizobium) medicae strain WSM419.</title>
        <authorList>
            <person name="Reeve W."/>
            <person name="Chain P."/>
            <person name="O'Hara G."/>
            <person name="Ardley J."/>
            <person name="Nandesena K."/>
            <person name="Brau L."/>
            <person name="Tiwari R."/>
            <person name="Malfatti S."/>
            <person name="Kiss H."/>
            <person name="Lapidus A."/>
            <person name="Copeland A."/>
            <person name="Nolan M."/>
            <person name="Land M."/>
            <person name="Hauser L."/>
            <person name="Chang Y.J."/>
            <person name="Ivanova N."/>
            <person name="Mavromatis K."/>
            <person name="Markowitz V."/>
            <person name="Kyrpides N."/>
            <person name="Gollagher M."/>
            <person name="Yates R."/>
            <person name="Dilworth M."/>
            <person name="Howieson J."/>
        </authorList>
    </citation>
    <scope>NUCLEOTIDE SEQUENCE [LARGE SCALE GENOMIC DNA]</scope>
    <source>
        <strain evidence="2 3">WSM419</strain>
    </source>
</reference>
<organism evidence="2 3">
    <name type="scientific">Sinorhizobium medicae (strain WSM419)</name>
    <name type="common">Ensifer medicae</name>
    <dbReference type="NCBI Taxonomy" id="366394"/>
    <lineage>
        <taxon>Bacteria</taxon>
        <taxon>Pseudomonadati</taxon>
        <taxon>Pseudomonadota</taxon>
        <taxon>Alphaproteobacteria</taxon>
        <taxon>Hyphomicrobiales</taxon>
        <taxon>Rhizobiaceae</taxon>
        <taxon>Sinorhizobium/Ensifer group</taxon>
        <taxon>Sinorhizobium</taxon>
    </lineage>
</organism>
<gene>
    <name evidence="2" type="ordered locus">Smed_1304</name>
</gene>
<evidence type="ECO:0000256" key="1">
    <source>
        <dbReference type="SAM" id="Phobius"/>
    </source>
</evidence>
<sequence length="147" mass="16041">MKQRRTFLSEIFSGESSATFDAAKRLSDYVGMLVRLIFLFGVTVYLGKKVTAKSIALWGVIDFTLIIIAVSVGVLSTVLAIAFVATTRAALDELFSVGDYPASSHWYRRGLSITLFIVSSLLTSAVFISVVYQLPLIVRDLAQAAQP</sequence>
<evidence type="ECO:0000313" key="2">
    <source>
        <dbReference type="EMBL" id="ABR60154.1"/>
    </source>
</evidence>
<feature type="transmembrane region" description="Helical" evidence="1">
    <location>
        <begin position="106"/>
        <end position="132"/>
    </location>
</feature>
<evidence type="ECO:0000313" key="3">
    <source>
        <dbReference type="Proteomes" id="UP000001108"/>
    </source>
</evidence>
<dbReference type="Proteomes" id="UP000001108">
    <property type="component" value="Chromosome"/>
</dbReference>
<proteinExistence type="predicted"/>
<dbReference type="AlphaFoldDB" id="A6U924"/>
<dbReference type="KEGG" id="smd:Smed_1304"/>
<keyword evidence="1" id="KW-0812">Transmembrane</keyword>
<dbReference type="EMBL" id="CP000738">
    <property type="protein sequence ID" value="ABR60154.1"/>
    <property type="molecule type" value="Genomic_DNA"/>
</dbReference>
<reference evidence="3" key="1">
    <citation type="submission" date="2007-06" db="EMBL/GenBank/DDBJ databases">
        <title>Complete sequence of Sinorhizobium medicae WSM419 chromosome.</title>
        <authorList>
            <consortium name="US DOE Joint Genome Institute"/>
            <person name="Copeland A."/>
            <person name="Lucas S."/>
            <person name="Lapidus A."/>
            <person name="Barry K."/>
            <person name="Glavina del Rio T."/>
            <person name="Dalin E."/>
            <person name="Tice H."/>
            <person name="Pitluck S."/>
            <person name="Chain P."/>
            <person name="Malfatti S."/>
            <person name="Shin M."/>
            <person name="Vergez L."/>
            <person name="Schmutz J."/>
            <person name="Larimer F."/>
            <person name="Land M."/>
            <person name="Hauser L."/>
            <person name="Kyrpides N."/>
            <person name="Mikhailova N."/>
            <person name="Reeve W.G."/>
            <person name="Richardson P."/>
        </authorList>
    </citation>
    <scope>NUCLEOTIDE SEQUENCE [LARGE SCALE GENOMIC DNA]</scope>
    <source>
        <strain evidence="3">WSM419</strain>
    </source>
</reference>
<keyword evidence="1" id="KW-1133">Transmembrane helix</keyword>
<keyword evidence="1" id="KW-0472">Membrane</keyword>
<dbReference type="OrthoDB" id="10013555at2"/>
<protein>
    <recommendedName>
        <fullName evidence="4">Transmembrane protein</fullName>
    </recommendedName>
</protein>
<feature type="transmembrane region" description="Helical" evidence="1">
    <location>
        <begin position="59"/>
        <end position="86"/>
    </location>
</feature>
<feature type="transmembrane region" description="Helical" evidence="1">
    <location>
        <begin position="29"/>
        <end position="47"/>
    </location>
</feature>
<evidence type="ECO:0008006" key="4">
    <source>
        <dbReference type="Google" id="ProtNLM"/>
    </source>
</evidence>
<dbReference type="STRING" id="366394.Smed_1304"/>
<dbReference type="RefSeq" id="WP_011975464.1">
    <property type="nucleotide sequence ID" value="NC_009636.1"/>
</dbReference>
<accession>A6U924</accession>